<evidence type="ECO:0008006" key="4">
    <source>
        <dbReference type="Google" id="ProtNLM"/>
    </source>
</evidence>
<feature type="transmembrane region" description="Helical" evidence="1">
    <location>
        <begin position="116"/>
        <end position="136"/>
    </location>
</feature>
<dbReference type="PATRIC" id="fig|70996.4.peg.4550"/>
<evidence type="ECO:0000313" key="3">
    <source>
        <dbReference type="Proteomes" id="UP000050277"/>
    </source>
</evidence>
<accession>A0A0P6Y821</accession>
<dbReference type="Proteomes" id="UP000050277">
    <property type="component" value="Unassembled WGS sequence"/>
</dbReference>
<comment type="caution">
    <text evidence="2">The sequence shown here is derived from an EMBL/GenBank/DDBJ whole genome shotgun (WGS) entry which is preliminary data.</text>
</comment>
<dbReference type="EMBL" id="LGKP01000015">
    <property type="protein sequence ID" value="KPL88964.1"/>
    <property type="molecule type" value="Genomic_DNA"/>
</dbReference>
<feature type="transmembrane region" description="Helical" evidence="1">
    <location>
        <begin position="31"/>
        <end position="58"/>
    </location>
</feature>
<reference evidence="2 3" key="1">
    <citation type="submission" date="2015-07" db="EMBL/GenBank/DDBJ databases">
        <title>Whole genome sequence of Herpetosiphon geysericola DSM 7119.</title>
        <authorList>
            <person name="Hemp J."/>
            <person name="Ward L.M."/>
            <person name="Pace L.A."/>
            <person name="Fischer W.W."/>
        </authorList>
    </citation>
    <scope>NUCLEOTIDE SEQUENCE [LARGE SCALE GENOMIC DNA]</scope>
    <source>
        <strain evidence="2 3">DSM 7119</strain>
    </source>
</reference>
<dbReference type="RefSeq" id="WP_054534286.1">
    <property type="nucleotide sequence ID" value="NZ_LGKP01000015.1"/>
</dbReference>
<gene>
    <name evidence="2" type="ORF">SE18_09930</name>
</gene>
<sequence length="146" mass="15838">MNYQPPTVIIHNGTSGPGCLIRGLWFICVGLWLGALVTGLAWFLILSVIGLPLGLMLLNRLPQIMTLRPNPANAPLIVVAHGHVVVGQARPQQAFLVRAIYFVLVGWWLSGIWLGAAWAIAGFTFGLGLPIAFWMFNRVPAITTLG</sequence>
<evidence type="ECO:0000256" key="1">
    <source>
        <dbReference type="SAM" id="Phobius"/>
    </source>
</evidence>
<dbReference type="STRING" id="70996.SE18_09930"/>
<keyword evidence="1" id="KW-1133">Transmembrane helix</keyword>
<dbReference type="OrthoDB" id="9790567at2"/>
<keyword evidence="1" id="KW-0812">Transmembrane</keyword>
<dbReference type="AlphaFoldDB" id="A0A0P6Y821"/>
<evidence type="ECO:0000313" key="2">
    <source>
        <dbReference type="EMBL" id="KPL88964.1"/>
    </source>
</evidence>
<feature type="transmembrane region" description="Helical" evidence="1">
    <location>
        <begin position="94"/>
        <end position="110"/>
    </location>
</feature>
<name>A0A0P6Y821_9CHLR</name>
<organism evidence="2 3">
    <name type="scientific">Herpetosiphon geysericola</name>
    <dbReference type="NCBI Taxonomy" id="70996"/>
    <lineage>
        <taxon>Bacteria</taxon>
        <taxon>Bacillati</taxon>
        <taxon>Chloroflexota</taxon>
        <taxon>Chloroflexia</taxon>
        <taxon>Herpetosiphonales</taxon>
        <taxon>Herpetosiphonaceae</taxon>
        <taxon>Herpetosiphon</taxon>
    </lineage>
</organism>
<keyword evidence="1" id="KW-0472">Membrane</keyword>
<protein>
    <recommendedName>
        <fullName evidence="4">Inner membrane component domain-containing protein</fullName>
    </recommendedName>
</protein>
<proteinExistence type="predicted"/>
<keyword evidence="3" id="KW-1185">Reference proteome</keyword>